<dbReference type="InterPro" id="IPR036322">
    <property type="entry name" value="WD40_repeat_dom_sf"/>
</dbReference>
<evidence type="ECO:0000256" key="1">
    <source>
        <dbReference type="SAM" id="MobiDB-lite"/>
    </source>
</evidence>
<dbReference type="SUPFAM" id="SSF50978">
    <property type="entry name" value="WD40 repeat-like"/>
    <property type="match status" value="1"/>
</dbReference>
<feature type="compositionally biased region" description="Basic residues" evidence="1">
    <location>
        <begin position="93"/>
        <end position="105"/>
    </location>
</feature>
<dbReference type="Gene3D" id="2.130.10.10">
    <property type="entry name" value="YVTN repeat-like/Quinoprotein amine dehydrogenase"/>
    <property type="match status" value="1"/>
</dbReference>
<protein>
    <submittedName>
        <fullName evidence="2">WD_REPEATS_REGION domain-containing protein</fullName>
    </submittedName>
</protein>
<dbReference type="EMBL" id="BPLR01002042">
    <property type="protein sequence ID" value="GIX69333.1"/>
    <property type="molecule type" value="Genomic_DNA"/>
</dbReference>
<evidence type="ECO:0000313" key="2">
    <source>
        <dbReference type="EMBL" id="GIX69333.1"/>
    </source>
</evidence>
<dbReference type="InterPro" id="IPR015943">
    <property type="entry name" value="WD40/YVTN_repeat-like_dom_sf"/>
</dbReference>
<feature type="compositionally biased region" description="Acidic residues" evidence="1">
    <location>
        <begin position="18"/>
        <end position="33"/>
    </location>
</feature>
<dbReference type="Proteomes" id="UP001054945">
    <property type="component" value="Unassembled WGS sequence"/>
</dbReference>
<evidence type="ECO:0000313" key="3">
    <source>
        <dbReference type="Proteomes" id="UP001054945"/>
    </source>
</evidence>
<name>A0AAV4MBR8_CAEEX</name>
<reference evidence="2 3" key="1">
    <citation type="submission" date="2021-06" db="EMBL/GenBank/DDBJ databases">
        <title>Caerostris extrusa draft genome.</title>
        <authorList>
            <person name="Kono N."/>
            <person name="Arakawa K."/>
        </authorList>
    </citation>
    <scope>NUCLEOTIDE SEQUENCE [LARGE SCALE GENOMIC DNA]</scope>
</reference>
<organism evidence="2 3">
    <name type="scientific">Caerostris extrusa</name>
    <name type="common">Bark spider</name>
    <name type="synonym">Caerostris bankana</name>
    <dbReference type="NCBI Taxonomy" id="172846"/>
    <lineage>
        <taxon>Eukaryota</taxon>
        <taxon>Metazoa</taxon>
        <taxon>Ecdysozoa</taxon>
        <taxon>Arthropoda</taxon>
        <taxon>Chelicerata</taxon>
        <taxon>Arachnida</taxon>
        <taxon>Araneae</taxon>
        <taxon>Araneomorphae</taxon>
        <taxon>Entelegynae</taxon>
        <taxon>Araneoidea</taxon>
        <taxon>Araneidae</taxon>
        <taxon>Caerostris</taxon>
    </lineage>
</organism>
<feature type="region of interest" description="Disordered" evidence="1">
    <location>
        <begin position="86"/>
        <end position="105"/>
    </location>
</feature>
<dbReference type="AlphaFoldDB" id="A0AAV4MBR8"/>
<keyword evidence="3" id="KW-1185">Reference proteome</keyword>
<sequence>MWDTGAAGDYSALNSGESESEEENETLEENEETEVCDALEQTKNESSICKSFYFFRGMQFYRFRRYRWRIYNNSWTRSRYKSVGCRGRDNHSTTHRTHRTHHRNQTSSKCRCRRGRINDVTVISASEDGSIKEWSISKDKGRLELHHLLTGQLYCNIMAHSDPVDTLIVYDTYICTAVYDKPGSLKIWQLKWGKMVCIYNLEETVSVEFNTFTVYGDLLLLGDASEQKLHMISFMTADTDCLKLLEKPGHVQHIAVTEGLLLVSSTDLNKIVHLHGE</sequence>
<gene>
    <name evidence="2" type="primary">AVEN_104825_1</name>
    <name evidence="2" type="ORF">CEXT_490581</name>
</gene>
<proteinExistence type="predicted"/>
<feature type="region of interest" description="Disordered" evidence="1">
    <location>
        <begin position="1"/>
        <end position="33"/>
    </location>
</feature>
<accession>A0AAV4MBR8</accession>
<comment type="caution">
    <text evidence="2">The sequence shown here is derived from an EMBL/GenBank/DDBJ whole genome shotgun (WGS) entry which is preliminary data.</text>
</comment>